<sequence>MGLTLSRFSCAPCNRRREEAEDPEEDLFKVFKLVFSMEDNDVYIKKYELDAKWTMIVMDVDGLDHMDVMYRGKKYVFNLVLAAKNEDIGKLERAVLKKNYENLVVDNFIGFEPRNRLPEHQKRHRLYYATRNAKCFCLSLNAETFLVSLRVSIQLSPLVANFYYGPQHNRFQFLKNRIYHIIRPPCFLSLRFNDPDRDIRTAYFDTINLTYSVEINKPSVTAEELDYIGQIQILHILLLNTKIPLGYETFALKYRIAYIAHAERLTLAQLETVQCHYLFIGKSSFTSADMNQFMKSWMDKKLSPDFYMLHIKEFQKTKDLYQGLDFKLWDPEVRDSRFRIFDGTMRLDLSNSFDITREDGTVASFYPWSKNIFHFSVWFLNHFSVPPDVHDFDLNTPPELVDYSYWRLGRVSFIVLEFRKLCSQVNPEPPTRIFDASHMLVTFDKNGCVDVICNDLMHSFPVVPKGTGRNAIDINFPKESPLKTTLEHIVSRLRLMITDKCRFFINFNDPDQDIRDCVLPVNPSEVSRVGIGKPRVSKEELDYLMQQFSHVEFFVFGALPSKALKTFPYGFKQLMIGDEDGLTLEQLQNIKCECLVLMKSKFTSTDINQFLKNWLKKKTPKNLKLLRIHDFEASIDLFDGLDVQLWDPSLRSQFFPFMGLVSDCSSEAFVDIIRSDGKIGTIYQEAGAFGFSVWDEPFPELPEETVMVEEDDVFLALI</sequence>
<evidence type="ECO:0000259" key="1">
    <source>
        <dbReference type="Pfam" id="PF07735"/>
    </source>
</evidence>
<dbReference type="InterPro" id="IPR012885">
    <property type="entry name" value="F-box_Sdz-33"/>
</dbReference>
<dbReference type="Proteomes" id="UP000008068">
    <property type="component" value="Unassembled WGS sequence"/>
</dbReference>
<dbReference type="AlphaFoldDB" id="G0MC08"/>
<evidence type="ECO:0000313" key="2">
    <source>
        <dbReference type="EMBL" id="EGT45593.1"/>
    </source>
</evidence>
<evidence type="ECO:0000313" key="3">
    <source>
        <dbReference type="Proteomes" id="UP000008068"/>
    </source>
</evidence>
<accession>G0MC08</accession>
<keyword evidence="3" id="KW-1185">Reference proteome</keyword>
<reference evidence="3" key="1">
    <citation type="submission" date="2011-07" db="EMBL/GenBank/DDBJ databases">
        <authorList>
            <consortium name="Caenorhabditis brenneri Sequencing and Analysis Consortium"/>
            <person name="Wilson R.K."/>
        </authorList>
    </citation>
    <scope>NUCLEOTIDE SEQUENCE [LARGE SCALE GENOMIC DNA]</scope>
    <source>
        <strain evidence="3">PB2801</strain>
    </source>
</reference>
<name>G0MC08_CAEBE</name>
<dbReference type="Pfam" id="PF07735">
    <property type="entry name" value="FBA_2"/>
    <property type="match status" value="2"/>
</dbReference>
<dbReference type="HOGENOM" id="CLU_385062_0_0_1"/>
<feature type="domain" description="Sdz-33 F-box" evidence="1">
    <location>
        <begin position="571"/>
        <end position="628"/>
    </location>
</feature>
<dbReference type="InParanoid" id="G0MC08"/>
<dbReference type="PANTHER" id="PTHR21503">
    <property type="entry name" value="F-BOX-CONTAINING HYPOTHETICAL PROTEIN C.ELEGANS"/>
    <property type="match status" value="1"/>
</dbReference>
<proteinExistence type="predicted"/>
<gene>
    <name evidence="2" type="ORF">CAEBREN_06661</name>
</gene>
<protein>
    <recommendedName>
        <fullName evidence="1">Sdz-33 F-box domain-containing protein</fullName>
    </recommendedName>
</protein>
<dbReference type="PANTHER" id="PTHR21503:SF36">
    <property type="entry name" value="F-BOX ASSOCIATED DOMAIN-CONTAINING PROTEIN"/>
    <property type="match status" value="1"/>
</dbReference>
<organism evidence="3">
    <name type="scientific">Caenorhabditis brenneri</name>
    <name type="common">Nematode worm</name>
    <dbReference type="NCBI Taxonomy" id="135651"/>
    <lineage>
        <taxon>Eukaryota</taxon>
        <taxon>Metazoa</taxon>
        <taxon>Ecdysozoa</taxon>
        <taxon>Nematoda</taxon>
        <taxon>Chromadorea</taxon>
        <taxon>Rhabditida</taxon>
        <taxon>Rhabditina</taxon>
        <taxon>Rhabditomorpha</taxon>
        <taxon>Rhabditoidea</taxon>
        <taxon>Rhabditidae</taxon>
        <taxon>Peloderinae</taxon>
        <taxon>Caenorhabditis</taxon>
    </lineage>
</organism>
<dbReference type="EMBL" id="GL379789">
    <property type="protein sequence ID" value="EGT45593.1"/>
    <property type="molecule type" value="Genomic_DNA"/>
</dbReference>
<feature type="domain" description="Sdz-33 F-box" evidence="1">
    <location>
        <begin position="258"/>
        <end position="303"/>
    </location>
</feature>